<sequence length="241" mass="27171">MKKTVVLVIAFSALLSACTSNNEKKTDSNIGNSNDIAVMEDIDLTFSNIKFSKAINGAEKHYNVSDNELDIDGITGTNYFISPDGGRNEATAPILLSEIDNTKPFTFTTRLESKIEKIYDAGTVYIYVDNNNWLKFAFECDEKFRHRVVTVRTEGSSDDNNHDIIGQDYVYLRISSSTKQIGFYYSPDGEDWNMARIYRNEYPAKIWLGISSQSPKEGNNLACFRDMGLTESYISNHRAGN</sequence>
<dbReference type="Pfam" id="PF07081">
    <property type="entry name" value="DUF1349"/>
    <property type="match status" value="1"/>
</dbReference>
<dbReference type="PANTHER" id="PTHR35332:SF2">
    <property type="entry name" value="REGULATION OF ENOLASE PROTEIN 1"/>
    <property type="match status" value="1"/>
</dbReference>
<feature type="signal peptide" evidence="1">
    <location>
        <begin position="1"/>
        <end position="17"/>
    </location>
</feature>
<dbReference type="PROSITE" id="PS51257">
    <property type="entry name" value="PROKAR_LIPOPROTEIN"/>
    <property type="match status" value="1"/>
</dbReference>
<dbReference type="InterPro" id="IPR009784">
    <property type="entry name" value="DUF1349"/>
</dbReference>
<evidence type="ECO:0000313" key="3">
    <source>
        <dbReference type="Proteomes" id="UP000555103"/>
    </source>
</evidence>
<keyword evidence="1" id="KW-0732">Signal</keyword>
<comment type="caution">
    <text evidence="2">The sequence shown here is derived from an EMBL/GenBank/DDBJ whole genome shotgun (WGS) entry which is preliminary data.</text>
</comment>
<gene>
    <name evidence="2" type="ORF">GGR21_000558</name>
</gene>
<evidence type="ECO:0008006" key="4">
    <source>
        <dbReference type="Google" id="ProtNLM"/>
    </source>
</evidence>
<evidence type="ECO:0000313" key="2">
    <source>
        <dbReference type="EMBL" id="MBB4034671.1"/>
    </source>
</evidence>
<accession>A0A840CHH6</accession>
<dbReference type="PANTHER" id="PTHR35332">
    <property type="entry name" value="REGULATION OF ENOLASE PROTEIN 1"/>
    <property type="match status" value="1"/>
</dbReference>
<dbReference type="Gene3D" id="2.60.120.200">
    <property type="match status" value="1"/>
</dbReference>
<dbReference type="AlphaFoldDB" id="A0A840CHH6"/>
<proteinExistence type="predicted"/>
<feature type="chain" id="PRO_5032979264" description="DUF1349 domain-containing protein" evidence="1">
    <location>
        <begin position="18"/>
        <end position="241"/>
    </location>
</feature>
<dbReference type="EMBL" id="JACIEP010000002">
    <property type="protein sequence ID" value="MBB4034671.1"/>
    <property type="molecule type" value="Genomic_DNA"/>
</dbReference>
<dbReference type="RefSeq" id="WP_183305633.1">
    <property type="nucleotide sequence ID" value="NZ_JACIEP010000002.1"/>
</dbReference>
<evidence type="ECO:0000256" key="1">
    <source>
        <dbReference type="SAM" id="SignalP"/>
    </source>
</evidence>
<dbReference type="GO" id="GO:0005975">
    <property type="term" value="P:carbohydrate metabolic process"/>
    <property type="evidence" value="ECO:0007669"/>
    <property type="project" value="UniProtKB-ARBA"/>
</dbReference>
<dbReference type="Proteomes" id="UP000555103">
    <property type="component" value="Unassembled WGS sequence"/>
</dbReference>
<dbReference type="GO" id="GO:0004553">
    <property type="term" value="F:hydrolase activity, hydrolyzing O-glycosyl compounds"/>
    <property type="evidence" value="ECO:0007669"/>
    <property type="project" value="UniProtKB-ARBA"/>
</dbReference>
<protein>
    <recommendedName>
        <fullName evidence="4">DUF1349 domain-containing protein</fullName>
    </recommendedName>
</protein>
<keyword evidence="3" id="KW-1185">Reference proteome</keyword>
<dbReference type="SUPFAM" id="SSF49899">
    <property type="entry name" value="Concanavalin A-like lectins/glucanases"/>
    <property type="match status" value="1"/>
</dbReference>
<organism evidence="2 3">
    <name type="scientific">Dysgonomonas hofstadii</name>
    <dbReference type="NCBI Taxonomy" id="637886"/>
    <lineage>
        <taxon>Bacteria</taxon>
        <taxon>Pseudomonadati</taxon>
        <taxon>Bacteroidota</taxon>
        <taxon>Bacteroidia</taxon>
        <taxon>Bacteroidales</taxon>
        <taxon>Dysgonomonadaceae</taxon>
        <taxon>Dysgonomonas</taxon>
    </lineage>
</organism>
<dbReference type="InterPro" id="IPR013320">
    <property type="entry name" value="ConA-like_dom_sf"/>
</dbReference>
<reference evidence="2 3" key="1">
    <citation type="submission" date="2020-08" db="EMBL/GenBank/DDBJ databases">
        <title>Genomic Encyclopedia of Type Strains, Phase IV (KMG-IV): sequencing the most valuable type-strain genomes for metagenomic binning, comparative biology and taxonomic classification.</title>
        <authorList>
            <person name="Goeker M."/>
        </authorList>
    </citation>
    <scope>NUCLEOTIDE SEQUENCE [LARGE SCALE GENOMIC DNA]</scope>
    <source>
        <strain evidence="2 3">DSM 104969</strain>
    </source>
</reference>
<name>A0A840CHH6_9BACT</name>